<evidence type="ECO:0000313" key="5">
    <source>
        <dbReference type="Proteomes" id="UP000294599"/>
    </source>
</evidence>
<evidence type="ECO:0000313" key="4">
    <source>
        <dbReference type="EMBL" id="TCS98837.1"/>
    </source>
</evidence>
<dbReference type="InterPro" id="IPR050570">
    <property type="entry name" value="Cell_wall_metabolism_enzyme"/>
</dbReference>
<dbReference type="InterPro" id="IPR011055">
    <property type="entry name" value="Dup_hybrid_motif"/>
</dbReference>
<name>A0A4S3KYF8_9GAMM</name>
<dbReference type="Gene3D" id="6.10.250.3150">
    <property type="match status" value="1"/>
</dbReference>
<dbReference type="PANTHER" id="PTHR21666">
    <property type="entry name" value="PEPTIDASE-RELATED"/>
    <property type="match status" value="1"/>
</dbReference>
<gene>
    <name evidence="4" type="ORF">EDC25_10734</name>
</gene>
<dbReference type="Gene3D" id="2.70.70.10">
    <property type="entry name" value="Glucose Permease (Domain IIA)"/>
    <property type="match status" value="1"/>
</dbReference>
<keyword evidence="2" id="KW-0732">Signal</keyword>
<comment type="caution">
    <text evidence="4">The sequence shown here is derived from an EMBL/GenBank/DDBJ whole genome shotgun (WGS) entry which is preliminary data.</text>
</comment>
<feature type="coiled-coil region" evidence="1">
    <location>
        <begin position="37"/>
        <end position="106"/>
    </location>
</feature>
<protein>
    <submittedName>
        <fullName evidence="4">Septal ring factor EnvC (AmiA/AmiB activator)</fullName>
    </submittedName>
</protein>
<evidence type="ECO:0000256" key="1">
    <source>
        <dbReference type="SAM" id="Coils"/>
    </source>
</evidence>
<dbReference type="AlphaFoldDB" id="A0A4S3KYF8"/>
<evidence type="ECO:0000259" key="3">
    <source>
        <dbReference type="Pfam" id="PF01551"/>
    </source>
</evidence>
<dbReference type="Proteomes" id="UP000294599">
    <property type="component" value="Unassembled WGS sequence"/>
</dbReference>
<dbReference type="Pfam" id="PF01551">
    <property type="entry name" value="Peptidase_M23"/>
    <property type="match status" value="1"/>
</dbReference>
<dbReference type="InterPro" id="IPR016047">
    <property type="entry name" value="M23ase_b-sheet_dom"/>
</dbReference>
<dbReference type="OrthoDB" id="9784703at2"/>
<dbReference type="PANTHER" id="PTHR21666:SF270">
    <property type="entry name" value="MUREIN HYDROLASE ACTIVATOR ENVC"/>
    <property type="match status" value="1"/>
</dbReference>
<dbReference type="GO" id="GO:0004222">
    <property type="term" value="F:metalloendopeptidase activity"/>
    <property type="evidence" value="ECO:0007669"/>
    <property type="project" value="TreeGrafter"/>
</dbReference>
<proteinExistence type="predicted"/>
<dbReference type="EMBL" id="SMAF01000007">
    <property type="protein sequence ID" value="TCS98837.1"/>
    <property type="molecule type" value="Genomic_DNA"/>
</dbReference>
<feature type="domain" description="M23ase beta-sheet core" evidence="3">
    <location>
        <begin position="285"/>
        <end position="375"/>
    </location>
</feature>
<dbReference type="CDD" id="cd12797">
    <property type="entry name" value="M23_peptidase"/>
    <property type="match status" value="1"/>
</dbReference>
<evidence type="ECO:0000256" key="2">
    <source>
        <dbReference type="SAM" id="SignalP"/>
    </source>
</evidence>
<dbReference type="SUPFAM" id="SSF51261">
    <property type="entry name" value="Duplicated hybrid motif"/>
    <property type="match status" value="1"/>
</dbReference>
<feature type="signal peptide" evidence="2">
    <location>
        <begin position="1"/>
        <end position="23"/>
    </location>
</feature>
<keyword evidence="1" id="KW-0175">Coiled coil</keyword>
<organism evidence="4 5">
    <name type="scientific">Pseudofulvimonas gallinarii</name>
    <dbReference type="NCBI Taxonomy" id="634155"/>
    <lineage>
        <taxon>Bacteria</taxon>
        <taxon>Pseudomonadati</taxon>
        <taxon>Pseudomonadota</taxon>
        <taxon>Gammaproteobacteria</taxon>
        <taxon>Lysobacterales</taxon>
        <taxon>Rhodanobacteraceae</taxon>
        <taxon>Pseudofulvimonas</taxon>
    </lineage>
</organism>
<reference evidence="4 5" key="1">
    <citation type="submission" date="2019-03" db="EMBL/GenBank/DDBJ databases">
        <title>Genomic Encyclopedia of Type Strains, Phase IV (KMG-IV): sequencing the most valuable type-strain genomes for metagenomic binning, comparative biology and taxonomic classification.</title>
        <authorList>
            <person name="Goeker M."/>
        </authorList>
    </citation>
    <scope>NUCLEOTIDE SEQUENCE [LARGE SCALE GENOMIC DNA]</scope>
    <source>
        <strain evidence="4 5">DSM 21944</strain>
    </source>
</reference>
<sequence length="384" mass="42078">MPPAGAIRALLCGLALCAGVAAAEDVPVDPVQRGRQARQTEAELGRIRTELAGLKQRLEEGQRRESNVVAELADAERAVSAHRQRLAELDAERSGHEETLQRVASERARVEADIETQRLALAGVLRLLYARSRQAPMKLLLDPERMPRMARTLGYGRALQRAHLRRIGEFTASLKALAGLAARREAELAALAEVRARASDIEAELVAAVAERERLLDAVRLELASHRQQAGALERDERRLVRLLEQLRDIFADLPKVLEGAQPFRSQRGHLPWPADGAVRATDQGGLLIAAEAGSPVRAVAHGRVAFADWLKGYGLLLIVDHGDGYMTLYGHNDSLLKAEGAWVQGGEVIARVGRSGGEAQAGLFFGVRERGRSIEARPWLRRR</sequence>
<feature type="chain" id="PRO_5030100326" evidence="2">
    <location>
        <begin position="24"/>
        <end position="384"/>
    </location>
</feature>
<dbReference type="RefSeq" id="WP_123522508.1">
    <property type="nucleotide sequence ID" value="NZ_JBHLWF010000032.1"/>
</dbReference>
<accession>A0A4S3KYF8</accession>
<feature type="coiled-coil region" evidence="1">
    <location>
        <begin position="191"/>
        <end position="253"/>
    </location>
</feature>
<keyword evidence="5" id="KW-1185">Reference proteome</keyword>